<organism evidence="1 2">
    <name type="scientific">Zhouia spongiae</name>
    <dbReference type="NCBI Taxonomy" id="2202721"/>
    <lineage>
        <taxon>Bacteria</taxon>
        <taxon>Pseudomonadati</taxon>
        <taxon>Bacteroidota</taxon>
        <taxon>Flavobacteriia</taxon>
        <taxon>Flavobacteriales</taxon>
        <taxon>Flavobacteriaceae</taxon>
        <taxon>Zhouia</taxon>
    </lineage>
</organism>
<keyword evidence="2" id="KW-1185">Reference proteome</keyword>
<reference evidence="1 2" key="1">
    <citation type="journal article" date="2018" name="Int. J. Syst. Evol. Microbiol.">
        <title>Zhouia spongiae sp. nov., isolated from a marine sponge.</title>
        <authorList>
            <person name="Zhuang L."/>
            <person name="Lin B."/>
            <person name="Qin F."/>
            <person name="Luo L."/>
        </authorList>
    </citation>
    <scope>NUCLEOTIDE SEQUENCE [LARGE SCALE GENOMIC DNA]</scope>
    <source>
        <strain evidence="1 2">HN-Y44</strain>
    </source>
</reference>
<sequence>MARLTGVLKFRGSIGDITACKYKHRKELVIRKKKEKMSKDYYKKSPTMAPVRRNNSEFSTARNVAILINNAFKMLFRDFDRGYLYQRMAGIFKVIMSKDLMNEHGKRTIQNGLLHPEGKDLLENFRFTPDSKPSDFYRASIAFDHDKSVVDLKEIMSVGSGIKNATHIEFRALFLGLNLEEMKFRTSLSAPINLSKQEGEAEAIQLNCSSIKEPVHLTFVFLCCSALKEEANVLYKLNGEKNFALQLLAHRVV</sequence>
<dbReference type="EMBL" id="CP094326">
    <property type="protein sequence ID" value="UNY98846.1"/>
    <property type="molecule type" value="Genomic_DNA"/>
</dbReference>
<proteinExistence type="predicted"/>
<protein>
    <submittedName>
        <fullName evidence="1">Uncharacterized protein</fullName>
    </submittedName>
</protein>
<name>A0ABY3YMG2_9FLAO</name>
<dbReference type="RefSeq" id="WP_242937252.1">
    <property type="nucleotide sequence ID" value="NZ_CP094326.1"/>
</dbReference>
<dbReference type="Proteomes" id="UP000829476">
    <property type="component" value="Chromosome"/>
</dbReference>
<evidence type="ECO:0000313" key="2">
    <source>
        <dbReference type="Proteomes" id="UP000829476"/>
    </source>
</evidence>
<accession>A0ABY3YMG2</accession>
<evidence type="ECO:0000313" key="1">
    <source>
        <dbReference type="EMBL" id="UNY98846.1"/>
    </source>
</evidence>
<gene>
    <name evidence="1" type="ORF">MQE36_00480</name>
</gene>